<name>A0A7R8VHN9_TIMDO</name>
<dbReference type="AlphaFoldDB" id="A0A7R8VHN9"/>
<sequence length="880" mass="98815">MQVAAWSNALHLQWARLPMTGRSRFRICQVYGGVVVGGCIVKQGKGCYGWVGGGGLVANTPSRAGLGVHWPGHGTCALQHRGHSSDLRQTHTHNTVLLLCRGGPPHREQGHLLIRDREQKFGMVLENLGQMVTLTLRTLGLRNKQGFDPHWRARVWVCRPYGSRHSNTGQVYRKPPDLRRTKFDYETGPSLLVDHYQELSANPALARQFGHAVVQSFARLAVWMNTERHLDSKFSRSRDVPSVFDRYIFSNELGSANYALARSLASVATQSLARSLARLSVLPFSRYSSSSAELFRRSKGGGWGSWERDKTKDPVILSTVGLHLDAMTSFHHSIQLNTTRALANYATEEGSYQLKSEQTMSNPAEIKSRILGPTQRQIMSSWLQIQRVPGSIPGSSSFSAKEWVWNEVNSTSLGQNEELLEYSNKQELGGLNLEEVNLYLRGGRVENNLGKTNPSSPDRESNLDLPIFGSRAQHKTSASANYSTEAGYSDNTIGPTSAGKLIKALASFGQVFPVTGRTPLSKVSFRANKNRWIVETVDGANYRTCLAEKSYVWKYQFSRERGDIIVNALRYSLGENQVHYTLSNTKRTVSIRAFIMAGPTQLPARLFVCARELAFERTLFTREQDTIHKNNTIQILFYEERHGTGHGSKRKDTVQDMVHKRKDTVLDMRKDTVQDMDYKRKDTVEDMDHKRKDTVLDMVLRGRTRESVKPLEKNTLSTPDQDSSLDIPVIGSPVYCESDDLDHGAKEAVVRLDSQRLPVSFEPSLVTSFDVRQNTDIDWIVLDWRAGVRIASQESRNGWRGWRGAFLTAITRTKITRKISVIASVAKCTIWEEEGAISECLRGTDKFHWLSPDYVTSPPSPISRPTQQLSVSTKEGMGLL</sequence>
<feature type="region of interest" description="Disordered" evidence="1">
    <location>
        <begin position="857"/>
        <end position="880"/>
    </location>
</feature>
<reference evidence="2" key="1">
    <citation type="submission" date="2020-11" db="EMBL/GenBank/DDBJ databases">
        <authorList>
            <person name="Tran Van P."/>
        </authorList>
    </citation>
    <scope>NUCLEOTIDE SEQUENCE</scope>
</reference>
<proteinExistence type="predicted"/>
<feature type="compositionally biased region" description="Polar residues" evidence="1">
    <location>
        <begin position="863"/>
        <end position="873"/>
    </location>
</feature>
<organism evidence="2">
    <name type="scientific">Timema douglasi</name>
    <name type="common">Walking stick</name>
    <dbReference type="NCBI Taxonomy" id="61478"/>
    <lineage>
        <taxon>Eukaryota</taxon>
        <taxon>Metazoa</taxon>
        <taxon>Ecdysozoa</taxon>
        <taxon>Arthropoda</taxon>
        <taxon>Hexapoda</taxon>
        <taxon>Insecta</taxon>
        <taxon>Pterygota</taxon>
        <taxon>Neoptera</taxon>
        <taxon>Polyneoptera</taxon>
        <taxon>Phasmatodea</taxon>
        <taxon>Timematodea</taxon>
        <taxon>Timematoidea</taxon>
        <taxon>Timematidae</taxon>
        <taxon>Timema</taxon>
    </lineage>
</organism>
<evidence type="ECO:0000313" key="2">
    <source>
        <dbReference type="EMBL" id="CAD7198787.1"/>
    </source>
</evidence>
<accession>A0A7R8VHN9</accession>
<evidence type="ECO:0000256" key="1">
    <source>
        <dbReference type="SAM" id="MobiDB-lite"/>
    </source>
</evidence>
<dbReference type="EMBL" id="OA566367">
    <property type="protein sequence ID" value="CAD7198787.1"/>
    <property type="molecule type" value="Genomic_DNA"/>
</dbReference>
<gene>
    <name evidence="2" type="ORF">TDIB3V08_LOCUS5064</name>
</gene>
<protein>
    <submittedName>
        <fullName evidence="2">Uncharacterized protein</fullName>
    </submittedName>
</protein>